<evidence type="ECO:0000313" key="3">
    <source>
        <dbReference type="Proteomes" id="UP000199032"/>
    </source>
</evidence>
<accession>A0A0S4LG77</accession>
<reference evidence="2 3" key="1">
    <citation type="submission" date="2015-10" db="EMBL/GenBank/DDBJ databases">
        <authorList>
            <person name="Gilbert D.G."/>
        </authorList>
    </citation>
    <scope>NUCLEOTIDE SEQUENCE [LARGE SCALE GENOMIC DNA]</scope>
    <source>
        <strain evidence="2">COMA1</strain>
    </source>
</reference>
<dbReference type="AlphaFoldDB" id="A0A0S4LG77"/>
<evidence type="ECO:0000313" key="2">
    <source>
        <dbReference type="EMBL" id="CUS35722.1"/>
    </source>
</evidence>
<dbReference type="EMBL" id="CZQA01000008">
    <property type="protein sequence ID" value="CUS35722.1"/>
    <property type="molecule type" value="Genomic_DNA"/>
</dbReference>
<name>A0A0S4LG77_9BACT</name>
<evidence type="ECO:0000256" key="1">
    <source>
        <dbReference type="SAM" id="MobiDB-lite"/>
    </source>
</evidence>
<organism evidence="2 3">
    <name type="scientific">Candidatus Nitrospira nitrosa</name>
    <dbReference type="NCBI Taxonomy" id="1742972"/>
    <lineage>
        <taxon>Bacteria</taxon>
        <taxon>Pseudomonadati</taxon>
        <taxon>Nitrospirota</taxon>
        <taxon>Nitrospiria</taxon>
        <taxon>Nitrospirales</taxon>
        <taxon>Nitrospiraceae</taxon>
        <taxon>Nitrospira</taxon>
    </lineage>
</organism>
<sequence length="55" mass="6306">MQNEITILRHQQYPGGETFYYALRAGYRWLDRGRGNACPGGRDERRQQAEGCDGS</sequence>
<dbReference type="Proteomes" id="UP000199032">
    <property type="component" value="Unassembled WGS sequence"/>
</dbReference>
<keyword evidence="3" id="KW-1185">Reference proteome</keyword>
<gene>
    <name evidence="2" type="ORF">COMA1_20420</name>
</gene>
<proteinExistence type="predicted"/>
<feature type="region of interest" description="Disordered" evidence="1">
    <location>
        <begin position="35"/>
        <end position="55"/>
    </location>
</feature>
<protein>
    <submittedName>
        <fullName evidence="2">Uncharacterized protein</fullName>
    </submittedName>
</protein>